<feature type="transmembrane region" description="Helical" evidence="6">
    <location>
        <begin position="241"/>
        <end position="264"/>
    </location>
</feature>
<keyword evidence="2" id="KW-1003">Cell membrane</keyword>
<evidence type="ECO:0000256" key="4">
    <source>
        <dbReference type="ARBA" id="ARBA00022989"/>
    </source>
</evidence>
<dbReference type="GO" id="GO:0005886">
    <property type="term" value="C:plasma membrane"/>
    <property type="evidence" value="ECO:0007669"/>
    <property type="project" value="UniProtKB-ARBA"/>
</dbReference>
<accession>A0A0K2RY33</accession>
<dbReference type="Pfam" id="PF02361">
    <property type="entry name" value="CbiQ"/>
    <property type="match status" value="1"/>
</dbReference>
<evidence type="ECO:0000256" key="2">
    <source>
        <dbReference type="ARBA" id="ARBA00022475"/>
    </source>
</evidence>
<reference evidence="8" key="1">
    <citation type="submission" date="2015-08" db="EMBL/GenBank/DDBJ databases">
        <title>Complete genome sequence of Rothia mucilaginosa strain NUM-Rm6536.</title>
        <authorList>
            <person name="Nambu T."/>
        </authorList>
    </citation>
    <scope>NUCLEOTIDE SEQUENCE [LARGE SCALE GENOMIC DNA]</scope>
    <source>
        <strain evidence="8">NUM-Rm6536</strain>
    </source>
</reference>
<dbReference type="CDD" id="cd16914">
    <property type="entry name" value="EcfT"/>
    <property type="match status" value="1"/>
</dbReference>
<gene>
    <name evidence="7" type="ORF">RM6536_0482</name>
</gene>
<evidence type="ECO:0000256" key="1">
    <source>
        <dbReference type="ARBA" id="ARBA00004141"/>
    </source>
</evidence>
<dbReference type="AlphaFoldDB" id="A0A0K2RY33"/>
<evidence type="ECO:0000256" key="5">
    <source>
        <dbReference type="ARBA" id="ARBA00023136"/>
    </source>
</evidence>
<feature type="transmembrane region" description="Helical" evidence="6">
    <location>
        <begin position="44"/>
        <end position="62"/>
    </location>
</feature>
<protein>
    <submittedName>
        <fullName evidence="7">Transmembrane component YkoC</fullName>
    </submittedName>
</protein>
<dbReference type="PANTHER" id="PTHR34857:SF2">
    <property type="entry name" value="SLL0384 PROTEIN"/>
    <property type="match status" value="1"/>
</dbReference>
<comment type="subcellular location">
    <subcellularLocation>
        <location evidence="1">Membrane</location>
        <topology evidence="1">Multi-pass membrane protein</topology>
    </subcellularLocation>
</comment>
<keyword evidence="3 6" id="KW-0812">Transmembrane</keyword>
<dbReference type="InterPro" id="IPR051611">
    <property type="entry name" value="ECF_transporter_component"/>
</dbReference>
<dbReference type="RefSeq" id="WP_060823900.1">
    <property type="nucleotide sequence ID" value="NZ_AP014938.1"/>
</dbReference>
<dbReference type="PATRIC" id="fig|43675.28.peg.489"/>
<feature type="transmembrane region" description="Helical" evidence="6">
    <location>
        <begin position="20"/>
        <end position="37"/>
    </location>
</feature>
<evidence type="ECO:0000256" key="3">
    <source>
        <dbReference type="ARBA" id="ARBA00022692"/>
    </source>
</evidence>
<proteinExistence type="predicted"/>
<dbReference type="PANTHER" id="PTHR34857">
    <property type="entry name" value="SLL0384 PROTEIN"/>
    <property type="match status" value="1"/>
</dbReference>
<feature type="transmembrane region" description="Helical" evidence="6">
    <location>
        <begin position="149"/>
        <end position="170"/>
    </location>
</feature>
<keyword evidence="4 6" id="KW-1133">Transmembrane helix</keyword>
<evidence type="ECO:0000256" key="6">
    <source>
        <dbReference type="SAM" id="Phobius"/>
    </source>
</evidence>
<dbReference type="EMBL" id="AP014938">
    <property type="protein sequence ID" value="BAS19729.1"/>
    <property type="molecule type" value="Genomic_DNA"/>
</dbReference>
<dbReference type="Proteomes" id="UP000066203">
    <property type="component" value="Chromosome"/>
</dbReference>
<evidence type="ECO:0000313" key="7">
    <source>
        <dbReference type="EMBL" id="BAS19729.1"/>
    </source>
</evidence>
<organism evidence="7">
    <name type="scientific">Rothia mucilaginosa</name>
    <dbReference type="NCBI Taxonomy" id="43675"/>
    <lineage>
        <taxon>Bacteria</taxon>
        <taxon>Bacillati</taxon>
        <taxon>Actinomycetota</taxon>
        <taxon>Actinomycetes</taxon>
        <taxon>Micrococcales</taxon>
        <taxon>Micrococcaceae</taxon>
        <taxon>Rothia</taxon>
    </lineage>
</organism>
<name>A0A0K2RY33_9MICC</name>
<sequence length="265" mass="27997">MNTDFFGTIDRTSYFSNLNAGVKLVVSFALIIAALIVRDPLTSGILFALELLGFILVGFRPVNVLARFWPILIAVITTGWSVAMLSAKTGTTILDLGFNSVTTDSAAVGAAMMIRSLAMVLPTLAFVLTTDPTDLGDSLAQTFKLPSRFVLATVAALRLVGILFAEWNALGQARRARGLGAGQSLAGRAQTFGGQSFALLVQAIRRGSRLAITMEARGFGAGERTWARVPSYSPRDVHVSIAAAVIIAVAYGASIAAGTIQFLWG</sequence>
<feature type="transmembrane region" description="Helical" evidence="6">
    <location>
        <begin position="108"/>
        <end position="129"/>
    </location>
</feature>
<dbReference type="InterPro" id="IPR003339">
    <property type="entry name" value="ABC/ECF_trnsptr_transmembrane"/>
</dbReference>
<feature type="transmembrane region" description="Helical" evidence="6">
    <location>
        <begin position="68"/>
        <end position="87"/>
    </location>
</feature>
<keyword evidence="5 6" id="KW-0472">Membrane</keyword>
<evidence type="ECO:0000313" key="8">
    <source>
        <dbReference type="Proteomes" id="UP000066203"/>
    </source>
</evidence>